<sequence>MLKQGRGDGAVLSLGLSKQNKKAFKHLCPLGKHFSCAIFMPHMIIVGLKERAYICGGNDSFVNISDTIDKVLSILAMYEATPRDAYHYTTKASKLIYISSRK</sequence>
<evidence type="ECO:0000313" key="1">
    <source>
        <dbReference type="EMBL" id="CAL4164457.1"/>
    </source>
</evidence>
<name>A0AAV2S7A5_MEGNR</name>
<evidence type="ECO:0000313" key="2">
    <source>
        <dbReference type="Proteomes" id="UP001497623"/>
    </source>
</evidence>
<keyword evidence="2" id="KW-1185">Reference proteome</keyword>
<protein>
    <submittedName>
        <fullName evidence="1">Uncharacterized protein</fullName>
    </submittedName>
</protein>
<dbReference type="Proteomes" id="UP001497623">
    <property type="component" value="Unassembled WGS sequence"/>
</dbReference>
<dbReference type="AlphaFoldDB" id="A0AAV2S7A5"/>
<dbReference type="EMBL" id="CAXKWB010046905">
    <property type="protein sequence ID" value="CAL4164457.1"/>
    <property type="molecule type" value="Genomic_DNA"/>
</dbReference>
<gene>
    <name evidence="1" type="ORF">MNOR_LOCUS33138</name>
</gene>
<accession>A0AAV2S7A5</accession>
<organism evidence="1 2">
    <name type="scientific">Meganyctiphanes norvegica</name>
    <name type="common">Northern krill</name>
    <name type="synonym">Thysanopoda norvegica</name>
    <dbReference type="NCBI Taxonomy" id="48144"/>
    <lineage>
        <taxon>Eukaryota</taxon>
        <taxon>Metazoa</taxon>
        <taxon>Ecdysozoa</taxon>
        <taxon>Arthropoda</taxon>
        <taxon>Crustacea</taxon>
        <taxon>Multicrustacea</taxon>
        <taxon>Malacostraca</taxon>
        <taxon>Eumalacostraca</taxon>
        <taxon>Eucarida</taxon>
        <taxon>Euphausiacea</taxon>
        <taxon>Euphausiidae</taxon>
        <taxon>Meganyctiphanes</taxon>
    </lineage>
</organism>
<proteinExistence type="predicted"/>
<comment type="caution">
    <text evidence="1">The sequence shown here is derived from an EMBL/GenBank/DDBJ whole genome shotgun (WGS) entry which is preliminary data.</text>
</comment>
<reference evidence="1 2" key="1">
    <citation type="submission" date="2024-05" db="EMBL/GenBank/DDBJ databases">
        <authorList>
            <person name="Wallberg A."/>
        </authorList>
    </citation>
    <scope>NUCLEOTIDE SEQUENCE [LARGE SCALE GENOMIC DNA]</scope>
</reference>